<reference evidence="1" key="1">
    <citation type="submission" date="2022-04" db="EMBL/GenBank/DDBJ databases">
        <title>Jade perch genome.</title>
        <authorList>
            <person name="Chao B."/>
        </authorList>
    </citation>
    <scope>NUCLEOTIDE SEQUENCE</scope>
    <source>
        <strain evidence="1">CB-2022</strain>
    </source>
</reference>
<gene>
    <name evidence="1" type="ORF">L3Q82_021946</name>
</gene>
<proteinExistence type="predicted"/>
<sequence>MHKSKDFFKNFAAKQSIGGNGHDKQPAHSNIKRPKRAEVNFLPNFPRSENLGSLERIRLQIVDEVKMTNKNLTQIAALMQTTFALWRKEVISDELPVGEILDCWPALAMKSQICSEFQRITNVNLKNHFCAEVDRHAPRLQSLFRKKAACTGKIAEALDQLFSAYDLQPVKSPEVDVDDVPVGIALITANSTDATFLVPDRVTVIIEGNLVIDLPTLADGYIILFGLIYPLHLHYPKELASTFDFIQKKPRVLSLKKDLLAVE</sequence>
<organism evidence="1 2">
    <name type="scientific">Scortum barcoo</name>
    <name type="common">barcoo grunter</name>
    <dbReference type="NCBI Taxonomy" id="214431"/>
    <lineage>
        <taxon>Eukaryota</taxon>
        <taxon>Metazoa</taxon>
        <taxon>Chordata</taxon>
        <taxon>Craniata</taxon>
        <taxon>Vertebrata</taxon>
        <taxon>Euteleostomi</taxon>
        <taxon>Actinopterygii</taxon>
        <taxon>Neopterygii</taxon>
        <taxon>Teleostei</taxon>
        <taxon>Neoteleostei</taxon>
        <taxon>Acanthomorphata</taxon>
        <taxon>Eupercaria</taxon>
        <taxon>Centrarchiformes</taxon>
        <taxon>Terapontoidei</taxon>
        <taxon>Terapontidae</taxon>
        <taxon>Scortum</taxon>
    </lineage>
</organism>
<dbReference type="EMBL" id="CM041534">
    <property type="protein sequence ID" value="KAI3373478.1"/>
    <property type="molecule type" value="Genomic_DNA"/>
</dbReference>
<accession>A0ACB8X3F1</accession>
<evidence type="ECO:0000313" key="2">
    <source>
        <dbReference type="Proteomes" id="UP000831701"/>
    </source>
</evidence>
<evidence type="ECO:0000313" key="1">
    <source>
        <dbReference type="EMBL" id="KAI3373478.1"/>
    </source>
</evidence>
<comment type="caution">
    <text evidence="1">The sequence shown here is derived from an EMBL/GenBank/DDBJ whole genome shotgun (WGS) entry which is preliminary data.</text>
</comment>
<protein>
    <submittedName>
        <fullName evidence="1">Uncharacterized protein</fullName>
    </submittedName>
</protein>
<dbReference type="Proteomes" id="UP000831701">
    <property type="component" value="Chromosome 4"/>
</dbReference>
<name>A0ACB8X3F1_9TELE</name>
<keyword evidence="2" id="KW-1185">Reference proteome</keyword>